<evidence type="ECO:0000313" key="1">
    <source>
        <dbReference type="EMBL" id="KDO41662.1"/>
    </source>
</evidence>
<dbReference type="STRING" id="2711.A0A067DRL5"/>
<accession>A0A067DRL5</accession>
<dbReference type="PANTHER" id="PTHR34835">
    <property type="entry name" value="OS07G0283600 PROTEIN-RELATED"/>
    <property type="match status" value="1"/>
</dbReference>
<dbReference type="Proteomes" id="UP000027120">
    <property type="component" value="Unassembled WGS sequence"/>
</dbReference>
<keyword evidence="2" id="KW-1185">Reference proteome</keyword>
<reference evidence="1 2" key="1">
    <citation type="submission" date="2014-04" db="EMBL/GenBank/DDBJ databases">
        <authorList>
            <consortium name="International Citrus Genome Consortium"/>
            <person name="Gmitter F."/>
            <person name="Chen C."/>
            <person name="Farmerie W."/>
            <person name="Harkins T."/>
            <person name="Desany B."/>
            <person name="Mohiuddin M."/>
            <person name="Kodira C."/>
            <person name="Borodovsky M."/>
            <person name="Lomsadze A."/>
            <person name="Burns P."/>
            <person name="Jenkins J."/>
            <person name="Prochnik S."/>
            <person name="Shu S."/>
            <person name="Chapman J."/>
            <person name="Pitluck S."/>
            <person name="Schmutz J."/>
            <person name="Rokhsar D."/>
        </authorList>
    </citation>
    <scope>NUCLEOTIDE SEQUENCE</scope>
</reference>
<protein>
    <submittedName>
        <fullName evidence="1">Uncharacterized protein</fullName>
    </submittedName>
</protein>
<proteinExistence type="predicted"/>
<evidence type="ECO:0000313" key="2">
    <source>
        <dbReference type="Proteomes" id="UP000027120"/>
    </source>
</evidence>
<gene>
    <name evidence="1" type="ORF">CISIN_1g042104mg</name>
</gene>
<organism evidence="1 2">
    <name type="scientific">Citrus sinensis</name>
    <name type="common">Sweet orange</name>
    <name type="synonym">Citrus aurantium var. sinensis</name>
    <dbReference type="NCBI Taxonomy" id="2711"/>
    <lineage>
        <taxon>Eukaryota</taxon>
        <taxon>Viridiplantae</taxon>
        <taxon>Streptophyta</taxon>
        <taxon>Embryophyta</taxon>
        <taxon>Tracheophyta</taxon>
        <taxon>Spermatophyta</taxon>
        <taxon>Magnoliopsida</taxon>
        <taxon>eudicotyledons</taxon>
        <taxon>Gunneridae</taxon>
        <taxon>Pentapetalae</taxon>
        <taxon>rosids</taxon>
        <taxon>malvids</taxon>
        <taxon>Sapindales</taxon>
        <taxon>Rutaceae</taxon>
        <taxon>Aurantioideae</taxon>
        <taxon>Citrus</taxon>
    </lineage>
</organism>
<name>A0A067DRL5_CITSI</name>
<dbReference type="PANTHER" id="PTHR34835:SF34">
    <property type="entry name" value="OS08G0555500 PROTEIN"/>
    <property type="match status" value="1"/>
</dbReference>
<dbReference type="EMBL" id="KK785598">
    <property type="protein sequence ID" value="KDO41662.1"/>
    <property type="molecule type" value="Genomic_DNA"/>
</dbReference>
<dbReference type="AlphaFoldDB" id="A0A067DRL5"/>
<sequence>MGLGSLVQLNCGRLKRKLCGWLVEKIDIGRCILELNGIDVELSPKSFNYIMGILDGESEISEVFTYLEKFNATSRGINIMVLAKILRNSKLADDLFKATFMLFTLCTVLCPPRGVHSCGFLFSLKDVHNIRKRN</sequence>